<sequence length="50" mass="5807">MRLTPKLWIVSPRLLLSRYPRTPLNFPILFKQDLVGHILLILLPLSTLAK</sequence>
<protein>
    <submittedName>
        <fullName evidence="1">Uncharacterized protein</fullName>
    </submittedName>
</protein>
<gene>
    <name evidence="1" type="ordered locus">MAE_35250</name>
</gene>
<evidence type="ECO:0000313" key="1">
    <source>
        <dbReference type="EMBL" id="BAG03347.1"/>
    </source>
</evidence>
<dbReference type="Proteomes" id="UP000001510">
    <property type="component" value="Chromosome"/>
</dbReference>
<organism evidence="1 2">
    <name type="scientific">Microcystis aeruginosa (strain NIES-843 / IAM M-2473)</name>
    <dbReference type="NCBI Taxonomy" id="449447"/>
    <lineage>
        <taxon>Bacteria</taxon>
        <taxon>Bacillati</taxon>
        <taxon>Cyanobacteriota</taxon>
        <taxon>Cyanophyceae</taxon>
        <taxon>Oscillatoriophycideae</taxon>
        <taxon>Chroococcales</taxon>
        <taxon>Microcystaceae</taxon>
        <taxon>Microcystis</taxon>
    </lineage>
</organism>
<dbReference type="KEGG" id="mar:MAE_35250"/>
<dbReference type="PaxDb" id="449447-MAE_35250"/>
<dbReference type="AlphaFoldDB" id="B0JMR2"/>
<dbReference type="HOGENOM" id="CLU_3119825_0_0_3"/>
<keyword evidence="2" id="KW-1185">Reference proteome</keyword>
<proteinExistence type="predicted"/>
<dbReference type="EnsemblBacteria" id="BAG03347">
    <property type="protein sequence ID" value="BAG03347"/>
    <property type="gene ID" value="MAE_35250"/>
</dbReference>
<dbReference type="STRING" id="449447.MAE_35250"/>
<dbReference type="EMBL" id="AP009552">
    <property type="protein sequence ID" value="BAG03347.1"/>
    <property type="molecule type" value="Genomic_DNA"/>
</dbReference>
<evidence type="ECO:0000313" key="2">
    <source>
        <dbReference type="Proteomes" id="UP000001510"/>
    </source>
</evidence>
<reference evidence="1 2" key="1">
    <citation type="journal article" date="2007" name="DNA Res.">
        <title>Complete genomic structure of the bloom-forming toxic cyanobacterium Microcystis aeruginosa NIES-843.</title>
        <authorList>
            <person name="Kaneko T."/>
            <person name="Nakajima N."/>
            <person name="Okamoto S."/>
            <person name="Suzuki I."/>
            <person name="Tanabe Y."/>
            <person name="Tamaoki M."/>
            <person name="Nakamura Y."/>
            <person name="Kasai F."/>
            <person name="Watanabe A."/>
            <person name="Kawashima K."/>
            <person name="Kishida Y."/>
            <person name="Ono A."/>
            <person name="Shimizu Y."/>
            <person name="Takahashi C."/>
            <person name="Minami C."/>
            <person name="Fujishiro T."/>
            <person name="Kohara M."/>
            <person name="Katoh M."/>
            <person name="Nakazaki N."/>
            <person name="Nakayama S."/>
            <person name="Yamada M."/>
            <person name="Tabata S."/>
            <person name="Watanabe M.M."/>
        </authorList>
    </citation>
    <scope>NUCLEOTIDE SEQUENCE [LARGE SCALE GENOMIC DNA]</scope>
    <source>
        <strain evidence="2">NIES-843 / IAM M-247</strain>
    </source>
</reference>
<name>B0JMR2_MICAN</name>
<accession>B0JMR2</accession>